<evidence type="ECO:0000313" key="1">
    <source>
        <dbReference type="EMBL" id="OGN16893.1"/>
    </source>
</evidence>
<comment type="caution">
    <text evidence="1">The sequence shown here is derived from an EMBL/GenBank/DDBJ whole genome shotgun (WGS) entry which is preliminary data.</text>
</comment>
<gene>
    <name evidence="1" type="ORF">A3C88_00370</name>
</gene>
<dbReference type="EMBL" id="MGJZ01000022">
    <property type="protein sequence ID" value="OGN16893.1"/>
    <property type="molecule type" value="Genomic_DNA"/>
</dbReference>
<dbReference type="Proteomes" id="UP000178117">
    <property type="component" value="Unassembled WGS sequence"/>
</dbReference>
<dbReference type="STRING" id="1802685.A3C88_00370"/>
<proteinExistence type="predicted"/>
<name>A0A1F8FUQ7_9BACT</name>
<organism evidence="1 2">
    <name type="scientific">Candidatus Yanofskybacteria bacterium RIFCSPHIGHO2_02_FULL_50_12</name>
    <dbReference type="NCBI Taxonomy" id="1802685"/>
    <lineage>
        <taxon>Bacteria</taxon>
        <taxon>Candidatus Yanofskyibacteriota</taxon>
    </lineage>
</organism>
<evidence type="ECO:0000313" key="2">
    <source>
        <dbReference type="Proteomes" id="UP000178117"/>
    </source>
</evidence>
<dbReference type="AlphaFoldDB" id="A0A1F8FUQ7"/>
<reference evidence="1 2" key="1">
    <citation type="journal article" date="2016" name="Nat. Commun.">
        <title>Thousands of microbial genomes shed light on interconnected biogeochemical processes in an aquifer system.</title>
        <authorList>
            <person name="Anantharaman K."/>
            <person name="Brown C.T."/>
            <person name="Hug L.A."/>
            <person name="Sharon I."/>
            <person name="Castelle C.J."/>
            <person name="Probst A.J."/>
            <person name="Thomas B.C."/>
            <person name="Singh A."/>
            <person name="Wilkins M.J."/>
            <person name="Karaoz U."/>
            <person name="Brodie E.L."/>
            <person name="Williams K.H."/>
            <person name="Hubbard S.S."/>
            <person name="Banfield J.F."/>
        </authorList>
    </citation>
    <scope>NUCLEOTIDE SEQUENCE [LARGE SCALE GENOMIC DNA]</scope>
</reference>
<protein>
    <submittedName>
        <fullName evidence="1">Uncharacterized protein</fullName>
    </submittedName>
</protein>
<sequence>MKALTELQKKAVALRLKGLSYNEIRKHIGVAKSSLSLWLKDIELRPEQRARLYSKQIQVLSLGTQSQRERRKREVDEIIKTAEREVSIPLSPDVLRLMGAALYWAEGSKRGMCEVTNSDPHLIYFMVRWIEAMFNISSNNLKARLNIYSQQDDKAIKKFWSELTGIPVENFGKSFVKPVSTGFKKNNLYYGTIKIEIPKSTDVKHRIFGWITAALRTDAKVGLVQQRWQSLREVKRPVNL</sequence>
<accession>A0A1F8FUQ7</accession>